<dbReference type="InterPro" id="IPR014044">
    <property type="entry name" value="CAP_dom"/>
</dbReference>
<dbReference type="Pfam" id="PF00188">
    <property type="entry name" value="CAP"/>
    <property type="match status" value="1"/>
</dbReference>
<dbReference type="InterPro" id="IPR035940">
    <property type="entry name" value="CAP_sf"/>
</dbReference>
<keyword evidence="4" id="KW-1185">Reference proteome</keyword>
<dbReference type="Proteomes" id="UP000772618">
    <property type="component" value="Unassembled WGS sequence"/>
</dbReference>
<evidence type="ECO:0000259" key="2">
    <source>
        <dbReference type="Pfam" id="PF00188"/>
    </source>
</evidence>
<dbReference type="Gene3D" id="3.40.33.10">
    <property type="entry name" value="CAP"/>
    <property type="match status" value="1"/>
</dbReference>
<organism evidence="3 4">
    <name type="scientific">Chryseosolibacter indicus</name>
    <dbReference type="NCBI Taxonomy" id="2782351"/>
    <lineage>
        <taxon>Bacteria</taxon>
        <taxon>Pseudomonadati</taxon>
        <taxon>Bacteroidota</taxon>
        <taxon>Cytophagia</taxon>
        <taxon>Cytophagales</taxon>
        <taxon>Chryseotaleaceae</taxon>
        <taxon>Chryseosolibacter</taxon>
    </lineage>
</organism>
<evidence type="ECO:0000313" key="3">
    <source>
        <dbReference type="EMBL" id="MBT1702046.1"/>
    </source>
</evidence>
<gene>
    <name evidence="3" type="ORF">KK060_02070</name>
</gene>
<protein>
    <recommendedName>
        <fullName evidence="2">SCP domain-containing protein</fullName>
    </recommendedName>
</protein>
<dbReference type="RefSeq" id="WP_254151741.1">
    <property type="nucleotide sequence ID" value="NZ_JAHESD010000003.1"/>
</dbReference>
<comment type="caution">
    <text evidence="3">The sequence shown here is derived from an EMBL/GenBank/DDBJ whole genome shotgun (WGS) entry which is preliminary data.</text>
</comment>
<feature type="signal peptide" evidence="1">
    <location>
        <begin position="1"/>
        <end position="21"/>
    </location>
</feature>
<sequence length="196" mass="21800">MKSISLVFILFLLQASTTANKSSLSAPDLCVSAEEKKLYDIMMAYRKSKGLPPIPLSAKLSLVAQTHAKDLANNYKFDPENKCNPHSWSKKGKWSSCCYTNDHKEAKCMWDKPKEIADYNSAGYEIAYYSSRGATAEEGLKGWQKSPSHNPLIINEGMWAKATWKAVGVGLYKEYGIVWFGEAEDATPISVCDANQ</sequence>
<feature type="chain" id="PRO_5047094563" description="SCP domain-containing protein" evidence="1">
    <location>
        <begin position="22"/>
        <end position="196"/>
    </location>
</feature>
<feature type="domain" description="SCP" evidence="2">
    <location>
        <begin position="44"/>
        <end position="156"/>
    </location>
</feature>
<reference evidence="3 4" key="1">
    <citation type="submission" date="2021-05" db="EMBL/GenBank/DDBJ databases">
        <title>A Polyphasic approach of four new species of the genus Ohtaekwangia: Ohtaekwangia histidinii sp. nov., Ohtaekwangia cretensis sp. nov., Ohtaekwangia indiensis sp. nov., Ohtaekwangia reichenbachii sp. nov. from diverse environment.</title>
        <authorList>
            <person name="Octaviana S."/>
        </authorList>
    </citation>
    <scope>NUCLEOTIDE SEQUENCE [LARGE SCALE GENOMIC DNA]</scope>
    <source>
        <strain evidence="3 4">PWU20</strain>
    </source>
</reference>
<keyword evidence="1" id="KW-0732">Signal</keyword>
<accession>A0ABS5VPU6</accession>
<evidence type="ECO:0000313" key="4">
    <source>
        <dbReference type="Proteomes" id="UP000772618"/>
    </source>
</evidence>
<proteinExistence type="predicted"/>
<name>A0ABS5VPU6_9BACT</name>
<evidence type="ECO:0000256" key="1">
    <source>
        <dbReference type="SAM" id="SignalP"/>
    </source>
</evidence>
<dbReference type="EMBL" id="JAHESD010000003">
    <property type="protein sequence ID" value="MBT1702046.1"/>
    <property type="molecule type" value="Genomic_DNA"/>
</dbReference>
<dbReference type="SUPFAM" id="SSF55797">
    <property type="entry name" value="PR-1-like"/>
    <property type="match status" value="1"/>
</dbReference>